<evidence type="ECO:0000256" key="1">
    <source>
        <dbReference type="ARBA" id="ARBA00001964"/>
    </source>
</evidence>
<evidence type="ECO:0000313" key="6">
    <source>
        <dbReference type="EMBL" id="EHN10827.1"/>
    </source>
</evidence>
<keyword evidence="3" id="KW-0786">Thiamine pyrophosphate</keyword>
<dbReference type="EMBL" id="AGUD01000200">
    <property type="protein sequence ID" value="EHN10827.1"/>
    <property type="molecule type" value="Genomic_DNA"/>
</dbReference>
<dbReference type="Pfam" id="PF00676">
    <property type="entry name" value="E1_dh"/>
    <property type="match status" value="1"/>
</dbReference>
<dbReference type="EC" id="1.2.4.-" evidence="6"/>
<name>H0E658_9ACTN</name>
<dbReference type="InterPro" id="IPR029061">
    <property type="entry name" value="THDP-binding"/>
</dbReference>
<keyword evidence="2 6" id="KW-0560">Oxidoreductase</keyword>
<dbReference type="GO" id="GO:0004739">
    <property type="term" value="F:pyruvate dehydrogenase (acetyl-transferring) activity"/>
    <property type="evidence" value="ECO:0007669"/>
    <property type="project" value="TreeGrafter"/>
</dbReference>
<evidence type="ECO:0000313" key="7">
    <source>
        <dbReference type="Proteomes" id="UP000005143"/>
    </source>
</evidence>
<sequence length="336" mass="35234">MTPAPPEAQPDARPTPPNQAPPLRELHATVALVRAFELAVAALYRDGEVPGFVHTSLGQEAVAAGVAAALRPDDYLATTHRGHGHVLAKGADVDAMMAELFGKVTGLGRGKGGSMHIADPALGILGANAIVGAGIPLIVGAALSSKQLGQDRVAVAFFGEGAVNQGSFHEAVNLAAIWNLPAIFLCENNLYAEFTDSSTMTRIGSVAERAIGGYGVHAATVDGNDAAAVHAATVDAADRCRRGEGPVLIEAMTYRWHGHYEGDGQTYKPDNEASRWRERDPLTVLRARIVAEGLGSDDELDAVERVADERIERAVTAARAAELPAGEEAYEHVFGA</sequence>
<dbReference type="AlphaFoldDB" id="H0E658"/>
<comment type="caution">
    <text evidence="6">The sequence shown here is derived from an EMBL/GenBank/DDBJ whole genome shotgun (WGS) entry which is preliminary data.</text>
</comment>
<dbReference type="CDD" id="cd02000">
    <property type="entry name" value="TPP_E1_PDC_ADC_BCADC"/>
    <property type="match status" value="1"/>
</dbReference>
<evidence type="ECO:0000256" key="4">
    <source>
        <dbReference type="SAM" id="MobiDB-lite"/>
    </source>
</evidence>
<dbReference type="SUPFAM" id="SSF52518">
    <property type="entry name" value="Thiamin diphosphate-binding fold (THDP-binding)"/>
    <property type="match status" value="1"/>
</dbReference>
<dbReference type="Gene3D" id="3.40.50.970">
    <property type="match status" value="1"/>
</dbReference>
<protein>
    <submittedName>
        <fullName evidence="6">Acetoin dehydrogenase E1 component alpha-subunit</fullName>
        <ecNumber evidence="6">1.2.4.-</ecNumber>
    </submittedName>
</protein>
<dbReference type="PANTHER" id="PTHR11516">
    <property type="entry name" value="PYRUVATE DEHYDROGENASE E1 COMPONENT, ALPHA SUBUNIT BACTERIAL AND ORGANELLAR"/>
    <property type="match status" value="1"/>
</dbReference>
<accession>H0E658</accession>
<evidence type="ECO:0000256" key="3">
    <source>
        <dbReference type="ARBA" id="ARBA00023052"/>
    </source>
</evidence>
<dbReference type="Proteomes" id="UP000005143">
    <property type="component" value="Unassembled WGS sequence"/>
</dbReference>
<organism evidence="6 7">
    <name type="scientific">Patulibacter medicamentivorans</name>
    <dbReference type="NCBI Taxonomy" id="1097667"/>
    <lineage>
        <taxon>Bacteria</taxon>
        <taxon>Bacillati</taxon>
        <taxon>Actinomycetota</taxon>
        <taxon>Thermoleophilia</taxon>
        <taxon>Solirubrobacterales</taxon>
        <taxon>Patulibacteraceae</taxon>
        <taxon>Patulibacter</taxon>
    </lineage>
</organism>
<dbReference type="PANTHER" id="PTHR11516:SF60">
    <property type="entry name" value="PYRUVATE DEHYDROGENASE E1 COMPONENT SUBUNIT ALPHA"/>
    <property type="match status" value="1"/>
</dbReference>
<reference evidence="6 7" key="1">
    <citation type="journal article" date="2013" name="Biodegradation">
        <title>Quantitative proteomic analysis of ibuprofen-degrading Patulibacter sp. strain I11.</title>
        <authorList>
            <person name="Almeida B."/>
            <person name="Kjeldal H."/>
            <person name="Lolas I."/>
            <person name="Knudsen A.D."/>
            <person name="Carvalho G."/>
            <person name="Nielsen K.L."/>
            <person name="Barreto Crespo M.T."/>
            <person name="Stensballe A."/>
            <person name="Nielsen J.L."/>
        </authorList>
    </citation>
    <scope>NUCLEOTIDE SEQUENCE [LARGE SCALE GENOMIC DNA]</scope>
    <source>
        <strain evidence="6 7">I11</strain>
    </source>
</reference>
<dbReference type="GO" id="GO:0006086">
    <property type="term" value="P:pyruvate decarboxylation to acetyl-CoA"/>
    <property type="evidence" value="ECO:0007669"/>
    <property type="project" value="TreeGrafter"/>
</dbReference>
<evidence type="ECO:0000256" key="2">
    <source>
        <dbReference type="ARBA" id="ARBA00023002"/>
    </source>
</evidence>
<evidence type="ECO:0000259" key="5">
    <source>
        <dbReference type="Pfam" id="PF00676"/>
    </source>
</evidence>
<feature type="domain" description="Dehydrogenase E1 component" evidence="5">
    <location>
        <begin position="30"/>
        <end position="323"/>
    </location>
</feature>
<gene>
    <name evidence="6" type="ORF">PAI11_23080</name>
</gene>
<dbReference type="GO" id="GO:0000287">
    <property type="term" value="F:magnesium ion binding"/>
    <property type="evidence" value="ECO:0007669"/>
    <property type="project" value="UniProtKB-ARBA"/>
</dbReference>
<keyword evidence="7" id="KW-1185">Reference proteome</keyword>
<feature type="region of interest" description="Disordered" evidence="4">
    <location>
        <begin position="1"/>
        <end position="22"/>
    </location>
</feature>
<dbReference type="InterPro" id="IPR050642">
    <property type="entry name" value="PDH_E1_Alpha_Subunit"/>
</dbReference>
<proteinExistence type="predicted"/>
<dbReference type="RefSeq" id="WP_007575089.1">
    <property type="nucleotide sequence ID" value="NZ_AGUD01000200.1"/>
</dbReference>
<dbReference type="InterPro" id="IPR001017">
    <property type="entry name" value="DH_E1"/>
</dbReference>
<dbReference type="PATRIC" id="fig|1097667.3.peg.2289"/>
<comment type="cofactor">
    <cofactor evidence="1">
        <name>thiamine diphosphate</name>
        <dbReference type="ChEBI" id="CHEBI:58937"/>
    </cofactor>
</comment>
<feature type="compositionally biased region" description="Pro residues" evidence="4">
    <location>
        <begin position="1"/>
        <end position="20"/>
    </location>
</feature>